<dbReference type="PROSITE" id="PS50110">
    <property type="entry name" value="RESPONSE_REGULATORY"/>
    <property type="match status" value="1"/>
</dbReference>
<dbReference type="PANTHER" id="PTHR45566">
    <property type="entry name" value="HTH-TYPE TRANSCRIPTIONAL REGULATOR YHJB-RELATED"/>
    <property type="match status" value="1"/>
</dbReference>
<feature type="domain" description="Response regulatory" evidence="5">
    <location>
        <begin position="5"/>
        <end position="122"/>
    </location>
</feature>
<feature type="domain" description="HTH luxR-type" evidence="4">
    <location>
        <begin position="137"/>
        <end position="202"/>
    </location>
</feature>
<dbReference type="RefSeq" id="WP_115549646.1">
    <property type="nucleotide sequence ID" value="NZ_QRGP01000002.1"/>
</dbReference>
<dbReference type="GO" id="GO:0003677">
    <property type="term" value="F:DNA binding"/>
    <property type="evidence" value="ECO:0007669"/>
    <property type="project" value="UniProtKB-KW"/>
</dbReference>
<dbReference type="CDD" id="cd17535">
    <property type="entry name" value="REC_NarL-like"/>
    <property type="match status" value="1"/>
</dbReference>
<evidence type="ECO:0000256" key="2">
    <source>
        <dbReference type="ARBA" id="ARBA00023125"/>
    </source>
</evidence>
<dbReference type="GO" id="GO:0006355">
    <property type="term" value="P:regulation of DNA-templated transcription"/>
    <property type="evidence" value="ECO:0007669"/>
    <property type="project" value="InterPro"/>
</dbReference>
<evidence type="ECO:0000259" key="4">
    <source>
        <dbReference type="PROSITE" id="PS50043"/>
    </source>
</evidence>
<comment type="caution">
    <text evidence="6">The sequence shown here is derived from an EMBL/GenBank/DDBJ whole genome shotgun (WGS) entry which is preliminary data.</text>
</comment>
<dbReference type="SMART" id="SM00421">
    <property type="entry name" value="HTH_LUXR"/>
    <property type="match status" value="1"/>
</dbReference>
<dbReference type="CDD" id="cd06170">
    <property type="entry name" value="LuxR_C_like"/>
    <property type="match status" value="1"/>
</dbReference>
<evidence type="ECO:0000313" key="6">
    <source>
        <dbReference type="EMBL" id="RDV02542.1"/>
    </source>
</evidence>
<dbReference type="PROSITE" id="PS50043">
    <property type="entry name" value="HTH_LUXR_2"/>
    <property type="match status" value="1"/>
</dbReference>
<accession>A0A371B4W0</accession>
<dbReference type="InterPro" id="IPR001789">
    <property type="entry name" value="Sig_transdc_resp-reg_receiver"/>
</dbReference>
<dbReference type="AlphaFoldDB" id="A0A371B4W0"/>
<dbReference type="GO" id="GO:0000160">
    <property type="term" value="P:phosphorelay signal transduction system"/>
    <property type="evidence" value="ECO:0007669"/>
    <property type="project" value="InterPro"/>
</dbReference>
<dbReference type="PRINTS" id="PR00038">
    <property type="entry name" value="HTHLUXR"/>
</dbReference>
<proteinExistence type="predicted"/>
<dbReference type="Pfam" id="PF00072">
    <property type="entry name" value="Response_reg"/>
    <property type="match status" value="1"/>
</dbReference>
<gene>
    <name evidence="6" type="ORF">DXH95_11280</name>
</gene>
<keyword evidence="1 3" id="KW-0597">Phosphoprotein</keyword>
<dbReference type="SUPFAM" id="SSF52172">
    <property type="entry name" value="CheY-like"/>
    <property type="match status" value="1"/>
</dbReference>
<dbReference type="SUPFAM" id="SSF46894">
    <property type="entry name" value="C-terminal effector domain of the bipartite response regulators"/>
    <property type="match status" value="1"/>
</dbReference>
<evidence type="ECO:0000259" key="5">
    <source>
        <dbReference type="PROSITE" id="PS50110"/>
    </source>
</evidence>
<evidence type="ECO:0000256" key="3">
    <source>
        <dbReference type="PROSITE-ProRule" id="PRU00169"/>
    </source>
</evidence>
<dbReference type="InterPro" id="IPR000792">
    <property type="entry name" value="Tscrpt_reg_LuxR_C"/>
</dbReference>
<dbReference type="Pfam" id="PF00196">
    <property type="entry name" value="GerE"/>
    <property type="match status" value="1"/>
</dbReference>
<dbReference type="EMBL" id="QRGP01000002">
    <property type="protein sequence ID" value="RDV02542.1"/>
    <property type="molecule type" value="Genomic_DNA"/>
</dbReference>
<dbReference type="InterPro" id="IPR011006">
    <property type="entry name" value="CheY-like_superfamily"/>
</dbReference>
<dbReference type="InterPro" id="IPR051015">
    <property type="entry name" value="EvgA-like"/>
</dbReference>
<dbReference type="OrthoDB" id="9814495at2"/>
<dbReference type="PANTHER" id="PTHR45566:SF2">
    <property type="entry name" value="NARL SUBFAMILY"/>
    <property type="match status" value="1"/>
</dbReference>
<feature type="modified residue" description="4-aspartylphosphate" evidence="3">
    <location>
        <position position="57"/>
    </location>
</feature>
<dbReference type="Proteomes" id="UP000263833">
    <property type="component" value="Unassembled WGS sequence"/>
</dbReference>
<dbReference type="InterPro" id="IPR016032">
    <property type="entry name" value="Sig_transdc_resp-reg_C-effctor"/>
</dbReference>
<name>A0A371B4W0_9SPHN</name>
<evidence type="ECO:0000256" key="1">
    <source>
        <dbReference type="ARBA" id="ARBA00022553"/>
    </source>
</evidence>
<organism evidence="6 7">
    <name type="scientific">Sphingorhabdus pulchriflava</name>
    <dbReference type="NCBI Taxonomy" id="2292257"/>
    <lineage>
        <taxon>Bacteria</taxon>
        <taxon>Pseudomonadati</taxon>
        <taxon>Pseudomonadota</taxon>
        <taxon>Alphaproteobacteria</taxon>
        <taxon>Sphingomonadales</taxon>
        <taxon>Sphingomonadaceae</taxon>
        <taxon>Sphingorhabdus</taxon>
    </lineage>
</organism>
<sequence>MNAERIIVADDHPMFRDALVHSLRAEFPEADVVEFDNLPNALTAARDGPSPDMFILDLVFPGMEGPSSISNLRREFPAASLIVITMLEDPNVADQLLDAGADGFLGKGLTSGAILDGIRAVRAGEYVVNVTAQAQGLPPEKPMLTPRQFEILRLLSTNMPNKLIARDLGLSHFTVRNHVSILMRSLKVQRRNQLGPRAAALGLIAVGDTQG</sequence>
<dbReference type="SMART" id="SM00448">
    <property type="entry name" value="REC"/>
    <property type="match status" value="1"/>
</dbReference>
<evidence type="ECO:0000313" key="7">
    <source>
        <dbReference type="Proteomes" id="UP000263833"/>
    </source>
</evidence>
<dbReference type="InterPro" id="IPR058245">
    <property type="entry name" value="NreC/VraR/RcsB-like_REC"/>
</dbReference>
<reference evidence="7" key="1">
    <citation type="submission" date="2018-08" db="EMBL/GenBank/DDBJ databases">
        <authorList>
            <person name="Kim S.-J."/>
            <person name="Jung G.-Y."/>
        </authorList>
    </citation>
    <scope>NUCLEOTIDE SEQUENCE [LARGE SCALE GENOMIC DNA]</scope>
    <source>
        <strain evidence="7">GY_G</strain>
    </source>
</reference>
<keyword evidence="7" id="KW-1185">Reference proteome</keyword>
<protein>
    <submittedName>
        <fullName evidence="6">DNA-binding response regulator</fullName>
    </submittedName>
</protein>
<keyword evidence="2 6" id="KW-0238">DNA-binding</keyword>
<dbReference type="Gene3D" id="3.40.50.2300">
    <property type="match status" value="1"/>
</dbReference>